<evidence type="ECO:0000256" key="7">
    <source>
        <dbReference type="ARBA" id="ARBA00022927"/>
    </source>
</evidence>
<dbReference type="InterPro" id="IPR049371">
    <property type="entry name" value="GspD-like_N0"/>
</dbReference>
<evidence type="ECO:0000256" key="10">
    <source>
        <dbReference type="RuleBase" id="RU004004"/>
    </source>
</evidence>
<accession>A0A1G7CD01</accession>
<evidence type="ECO:0000256" key="3">
    <source>
        <dbReference type="ARBA" id="ARBA00022448"/>
    </source>
</evidence>
<feature type="domain" description="Type II/III secretion system secretin-like" evidence="12">
    <location>
        <begin position="406"/>
        <end position="571"/>
    </location>
</feature>
<keyword evidence="3 10" id="KW-0813">Transport</keyword>
<feature type="chain" id="PRO_5011631947" evidence="11">
    <location>
        <begin position="29"/>
        <end position="645"/>
    </location>
</feature>
<gene>
    <name evidence="15" type="ORF">SAMN04488239_1186</name>
</gene>
<dbReference type="NCBIfam" id="TIGR02517">
    <property type="entry name" value="type_II_gspD"/>
    <property type="match status" value="1"/>
</dbReference>
<dbReference type="PANTHER" id="PTHR30332">
    <property type="entry name" value="PROBABLE GENERAL SECRETION PATHWAY PROTEIN D"/>
    <property type="match status" value="1"/>
</dbReference>
<protein>
    <submittedName>
        <fullName evidence="15">General secretion pathway protein D</fullName>
    </submittedName>
</protein>
<feature type="signal peptide" evidence="11">
    <location>
        <begin position="1"/>
        <end position="28"/>
    </location>
</feature>
<keyword evidence="5" id="KW-0812">Transmembrane</keyword>
<proteinExistence type="inferred from homology"/>
<feature type="domain" description="GspD-like N0" evidence="14">
    <location>
        <begin position="32"/>
        <end position="96"/>
    </location>
</feature>
<feature type="domain" description="NolW-like" evidence="13">
    <location>
        <begin position="124"/>
        <end position="185"/>
    </location>
</feature>
<comment type="similarity">
    <text evidence="2">Belongs to the bacterial secretin family. GSP D subfamily.</text>
</comment>
<evidence type="ECO:0000313" key="15">
    <source>
        <dbReference type="EMBL" id="SDE37207.1"/>
    </source>
</evidence>
<keyword evidence="8" id="KW-0472">Membrane</keyword>
<dbReference type="GO" id="GO:0015628">
    <property type="term" value="P:protein secretion by the type II secretion system"/>
    <property type="evidence" value="ECO:0007669"/>
    <property type="project" value="InterPro"/>
</dbReference>
<dbReference type="AlphaFoldDB" id="A0A1G7CD01"/>
<dbReference type="Gene3D" id="3.30.1370.120">
    <property type="match status" value="3"/>
</dbReference>
<evidence type="ECO:0000256" key="4">
    <source>
        <dbReference type="ARBA" id="ARBA00022452"/>
    </source>
</evidence>
<keyword evidence="9" id="KW-0998">Cell outer membrane</keyword>
<dbReference type="Pfam" id="PF03958">
    <property type="entry name" value="Secretin_N"/>
    <property type="match status" value="3"/>
</dbReference>
<dbReference type="InterPro" id="IPR038591">
    <property type="entry name" value="NolW-like_sf"/>
</dbReference>
<sequence length="645" mass="69159">MKFFGKLRAFAVASLVFANLCCAPSAQAQVNLDLRDADLRSFVSIVADATGRGFVLDPNVRGTVTVLAPDGLPPDALYEVFLNVLELNRLTIVEGRDADRIVPISSARELSTGSEVVLDGGYETRVIEVVNVPLQEVVEVVRPLLPAEAVLTAVPRSRMLILSDRGDNFAKIEKLIRRLDEPRQQPVTLVQVHNANAGDLLQVVQSLNIVPPEASVTVDLRSNALIVAGPISLADQIRVLANRLDTQDAGIASAVEKLRYADATALADVVLRSFTGQQQVSGESAAISIVPDLATNSLLITAPADRIQNIIAMIRYLDQRPEQVLVEAVIFEMSVEGFSDLSVQFGAVLNDALVGGVQFDLQNRPTLTSLITAAVNGNPISPGNGGILGGGRQTDDDAFFGFISAVATTNSTRLMATPSVMTLNNKEAEIVVAQNVPFVTGSFTTVGTTNNPENPFQTIERQNVGLTLKVTPQVNGEDTVRLVIEQEVSRLTNSTAASGGEITANRSLTTTVLVRDSNVVMLGGLLEDASTSQSQRVPTISEIPVLGSLFRGKNAAKDQRILLIMLRPRVISSDAEARRLADKAAKDARRATLAMATRDGEQLPKTPSGIFPYDGSDLNQPFDAGFVDDVAQSRNFPLLPPRIQF</sequence>
<dbReference type="Proteomes" id="UP000199628">
    <property type="component" value="Unassembled WGS sequence"/>
</dbReference>
<dbReference type="STRING" id="639004.SAMN04488239_1186"/>
<keyword evidence="16" id="KW-1185">Reference proteome</keyword>
<evidence type="ECO:0000256" key="6">
    <source>
        <dbReference type="ARBA" id="ARBA00022729"/>
    </source>
</evidence>
<evidence type="ECO:0000256" key="9">
    <source>
        <dbReference type="ARBA" id="ARBA00023237"/>
    </source>
</evidence>
<evidence type="ECO:0000313" key="16">
    <source>
        <dbReference type="Proteomes" id="UP000199628"/>
    </source>
</evidence>
<reference evidence="16" key="1">
    <citation type="submission" date="2016-10" db="EMBL/GenBank/DDBJ databases">
        <authorList>
            <person name="Varghese N."/>
            <person name="Submissions S."/>
        </authorList>
    </citation>
    <scope>NUCLEOTIDE SEQUENCE [LARGE SCALE GENOMIC DNA]</scope>
    <source>
        <strain evidence="16">CGMCC 1.9108</strain>
    </source>
</reference>
<dbReference type="InterPro" id="IPR004846">
    <property type="entry name" value="T2SS/T3SS_dom"/>
</dbReference>
<keyword evidence="6 11" id="KW-0732">Signal</keyword>
<comment type="subcellular location">
    <subcellularLocation>
        <location evidence="1 10">Cell outer membrane</location>
    </subcellularLocation>
</comment>
<dbReference type="InterPro" id="IPR005644">
    <property type="entry name" value="NolW-like"/>
</dbReference>
<dbReference type="EMBL" id="FMZV01000018">
    <property type="protein sequence ID" value="SDE37207.1"/>
    <property type="molecule type" value="Genomic_DNA"/>
</dbReference>
<evidence type="ECO:0000256" key="8">
    <source>
        <dbReference type="ARBA" id="ARBA00023136"/>
    </source>
</evidence>
<dbReference type="GO" id="GO:0015627">
    <property type="term" value="C:type II protein secretion system complex"/>
    <property type="evidence" value="ECO:0007669"/>
    <property type="project" value="InterPro"/>
</dbReference>
<dbReference type="PANTHER" id="PTHR30332:SF24">
    <property type="entry name" value="SECRETIN GSPD-RELATED"/>
    <property type="match status" value="1"/>
</dbReference>
<evidence type="ECO:0000259" key="13">
    <source>
        <dbReference type="Pfam" id="PF03958"/>
    </source>
</evidence>
<evidence type="ECO:0000259" key="12">
    <source>
        <dbReference type="Pfam" id="PF00263"/>
    </source>
</evidence>
<dbReference type="OrthoDB" id="9775455at2"/>
<evidence type="ECO:0000256" key="11">
    <source>
        <dbReference type="SAM" id="SignalP"/>
    </source>
</evidence>
<dbReference type="InterPro" id="IPR050810">
    <property type="entry name" value="Bact_Secretion_Sys_Channel"/>
</dbReference>
<dbReference type="PRINTS" id="PR00811">
    <property type="entry name" value="BCTERIALGSPD"/>
</dbReference>
<feature type="domain" description="NolW-like" evidence="13">
    <location>
        <begin position="257"/>
        <end position="323"/>
    </location>
</feature>
<evidence type="ECO:0000259" key="14">
    <source>
        <dbReference type="Pfam" id="PF21305"/>
    </source>
</evidence>
<keyword evidence="4" id="KW-1134">Transmembrane beta strand</keyword>
<dbReference type="RefSeq" id="WP_093036103.1">
    <property type="nucleotide sequence ID" value="NZ_FMZV01000018.1"/>
</dbReference>
<dbReference type="Pfam" id="PF00263">
    <property type="entry name" value="Secretin"/>
    <property type="match status" value="1"/>
</dbReference>
<evidence type="ECO:0000256" key="2">
    <source>
        <dbReference type="ARBA" id="ARBA00006980"/>
    </source>
</evidence>
<evidence type="ECO:0000256" key="5">
    <source>
        <dbReference type="ARBA" id="ARBA00022692"/>
    </source>
</evidence>
<evidence type="ECO:0000256" key="1">
    <source>
        <dbReference type="ARBA" id="ARBA00004442"/>
    </source>
</evidence>
<dbReference type="GO" id="GO:0009279">
    <property type="term" value="C:cell outer membrane"/>
    <property type="evidence" value="ECO:0007669"/>
    <property type="project" value="UniProtKB-SubCell"/>
</dbReference>
<keyword evidence="7" id="KW-0653">Protein transport</keyword>
<dbReference type="InterPro" id="IPR001775">
    <property type="entry name" value="GspD/PilQ"/>
</dbReference>
<dbReference type="Pfam" id="PF21305">
    <property type="entry name" value="type_II_gspD_N0"/>
    <property type="match status" value="1"/>
</dbReference>
<dbReference type="InterPro" id="IPR013356">
    <property type="entry name" value="T2SS_GspD"/>
</dbReference>
<name>A0A1G7CD01_9RHOB</name>
<feature type="domain" description="NolW-like" evidence="13">
    <location>
        <begin position="188"/>
        <end position="248"/>
    </location>
</feature>
<organism evidence="15 16">
    <name type="scientific">Ruegeria marina</name>
    <dbReference type="NCBI Taxonomy" id="639004"/>
    <lineage>
        <taxon>Bacteria</taxon>
        <taxon>Pseudomonadati</taxon>
        <taxon>Pseudomonadota</taxon>
        <taxon>Alphaproteobacteria</taxon>
        <taxon>Rhodobacterales</taxon>
        <taxon>Roseobacteraceae</taxon>
        <taxon>Ruegeria</taxon>
    </lineage>
</organism>